<proteinExistence type="predicted"/>
<dbReference type="GeneID" id="10329487"/>
<keyword evidence="2" id="KW-1185">Reference proteome</keyword>
<dbReference type="RefSeq" id="YP_004324949.1">
    <property type="nucleotide sequence ID" value="NC_015290.1"/>
</dbReference>
<sequence length="44" mass="5507">MKIKPLKHCRLSQMKFFYWDPKDDPREPEYWETRNGSPFFCLKI</sequence>
<evidence type="ECO:0000313" key="2">
    <source>
        <dbReference type="Proteomes" id="UP000006532"/>
    </source>
</evidence>
<dbReference type="KEGG" id="vg:10329487"/>
<organism evidence="1 2">
    <name type="scientific">Prochlorococcus phage P-SSM7</name>
    <dbReference type="NCBI Taxonomy" id="445688"/>
    <lineage>
        <taxon>Viruses</taxon>
        <taxon>Duplodnaviria</taxon>
        <taxon>Heunggongvirae</taxon>
        <taxon>Uroviricota</taxon>
        <taxon>Caudoviricetes</taxon>
        <taxon>Pantevenvirales</taxon>
        <taxon>Kyanoviridae</taxon>
        <taxon>Palaemonvirus</taxon>
        <taxon>Palaemonvirus pssm7</taxon>
    </lineage>
</organism>
<dbReference type="Proteomes" id="UP000006532">
    <property type="component" value="Segment"/>
</dbReference>
<protein>
    <submittedName>
        <fullName evidence="1">Uncharacterized protein</fullName>
    </submittedName>
</protein>
<dbReference type="EMBL" id="GU071103">
    <property type="protein sequence ID" value="ADO98985.1"/>
    <property type="molecule type" value="Genomic_DNA"/>
</dbReference>
<name>E3SNN6_9CAUD</name>
<gene>
    <name evidence="1" type="ORF">PSSM7_118</name>
</gene>
<evidence type="ECO:0000313" key="1">
    <source>
        <dbReference type="EMBL" id="ADO98985.1"/>
    </source>
</evidence>
<reference evidence="1 2" key="1">
    <citation type="journal article" date="2010" name="Environ. Microbiol.">
        <title>Genomic analysis of oceanic cyanobacterial myoviruses compared with T4-like myoviruses from diverse hosts and environments.</title>
        <authorList>
            <person name="Sullivan M.B."/>
            <person name="Huang K.H."/>
            <person name="Ignacio-Espinoza J.C."/>
            <person name="Berlin A.M."/>
            <person name="Kelly L."/>
            <person name="Weigele P.R."/>
            <person name="DeFrancesco A.S."/>
            <person name="Kern S.E."/>
            <person name="Thompson L.R."/>
            <person name="Young S."/>
            <person name="Yandava C."/>
            <person name="Fu R."/>
            <person name="Krastins B."/>
            <person name="Chase M."/>
            <person name="Sarracino D."/>
            <person name="Osburne M.S."/>
            <person name="Henn M.R."/>
            <person name="Chisholm S.W."/>
        </authorList>
    </citation>
    <scope>NUCLEOTIDE SEQUENCE [LARGE SCALE GENOMIC DNA]</scope>
    <source>
        <strain evidence="1">NATL1A-15</strain>
    </source>
</reference>
<accession>E3SNN6</accession>